<dbReference type="AlphaFoldDB" id="A0A8H6YJ79"/>
<evidence type="ECO:0008006" key="4">
    <source>
        <dbReference type="Google" id="ProtNLM"/>
    </source>
</evidence>
<name>A0A8H6YJ79_9AGAR</name>
<keyword evidence="3" id="KW-1185">Reference proteome</keyword>
<dbReference type="EMBL" id="JACAZH010000008">
    <property type="protein sequence ID" value="KAF7360818.1"/>
    <property type="molecule type" value="Genomic_DNA"/>
</dbReference>
<sequence length="644" mass="72572">MTLTHSLPLPPCPRHVWSLRMNLTLVLLQLERHFSHLRPRTRTQTTTTSLIQFSRPYLAGKATLGNLSSISLAVEEATVGGAGVHGSGGPGGPGEGPTLRYNIRAACLTMRNYTTMQATPSDFLRIPLGSIDLRAEIQLDNAGGMVWRNYGRGGVRRMYAARVECRNTPMTVALYQGDGAEELWRNEISHHARLRHPCILQIYATASSSGIYAAIFHDDLILCKQFLESFRHSAILQVYIYAYMYSDEWEARSHYSWTLSSCGFTNEIHWVRLSTGRLCMEFGTADNDGNPIPIIYERGTLTPPNSMQVLYDPNQESRLIATLGFSQWYALCLRCFTRHRFHDVSVEAEVKMGSIIRWPSGCQYGEATDIAWTVLEPERQSELSRSFWPTCLWYPDWFEVPGDGGCIRYESGELFGSTITPSYNAKDEHAFSWFSQANYILTQLRAFSDFNDYVFIDWIEFSIKIPTPEVNPPAGYLFLRSPTDFQTDPISFPGRPAYWSLDPSGSEPLSVEEASSLGFPSMQLTTKVRVVYWDDTIYAGLRKFHEGKGVDPDSQDVARELGYPLYELSVPIPDVQEEDSVSDAENKIGGPSSCQKYSQDESTPECDDCNDAVAGHHPFGELVELFKFALIIVIAVMRLYERAL</sequence>
<dbReference type="Proteomes" id="UP000623467">
    <property type="component" value="Unassembled WGS sequence"/>
</dbReference>
<organism evidence="2 3">
    <name type="scientific">Mycena sanguinolenta</name>
    <dbReference type="NCBI Taxonomy" id="230812"/>
    <lineage>
        <taxon>Eukaryota</taxon>
        <taxon>Fungi</taxon>
        <taxon>Dikarya</taxon>
        <taxon>Basidiomycota</taxon>
        <taxon>Agaricomycotina</taxon>
        <taxon>Agaricomycetes</taxon>
        <taxon>Agaricomycetidae</taxon>
        <taxon>Agaricales</taxon>
        <taxon>Marasmiineae</taxon>
        <taxon>Mycenaceae</taxon>
        <taxon>Mycena</taxon>
    </lineage>
</organism>
<protein>
    <recommendedName>
        <fullName evidence="4">Protein kinase domain-containing protein</fullName>
    </recommendedName>
</protein>
<feature type="compositionally biased region" description="Polar residues" evidence="1">
    <location>
        <begin position="592"/>
        <end position="601"/>
    </location>
</feature>
<gene>
    <name evidence="2" type="ORF">MSAN_01110800</name>
</gene>
<reference evidence="2" key="1">
    <citation type="submission" date="2020-05" db="EMBL/GenBank/DDBJ databases">
        <title>Mycena genomes resolve the evolution of fungal bioluminescence.</title>
        <authorList>
            <person name="Tsai I.J."/>
        </authorList>
    </citation>
    <scope>NUCLEOTIDE SEQUENCE</scope>
    <source>
        <strain evidence="2">160909Yilan</strain>
    </source>
</reference>
<proteinExistence type="predicted"/>
<evidence type="ECO:0000256" key="1">
    <source>
        <dbReference type="SAM" id="MobiDB-lite"/>
    </source>
</evidence>
<evidence type="ECO:0000313" key="3">
    <source>
        <dbReference type="Proteomes" id="UP000623467"/>
    </source>
</evidence>
<evidence type="ECO:0000313" key="2">
    <source>
        <dbReference type="EMBL" id="KAF7360818.1"/>
    </source>
</evidence>
<comment type="caution">
    <text evidence="2">The sequence shown here is derived from an EMBL/GenBank/DDBJ whole genome shotgun (WGS) entry which is preliminary data.</text>
</comment>
<accession>A0A8H6YJ79</accession>
<dbReference type="OrthoDB" id="258495at2759"/>
<feature type="region of interest" description="Disordered" evidence="1">
    <location>
        <begin position="576"/>
        <end position="603"/>
    </location>
</feature>